<name>A0ABT2ERL2_9BACT</name>
<dbReference type="EMBL" id="JANUCP010000005">
    <property type="protein sequence ID" value="MCS3920603.1"/>
    <property type="molecule type" value="Genomic_DNA"/>
</dbReference>
<keyword evidence="3" id="KW-1185">Reference proteome</keyword>
<dbReference type="SUPFAM" id="SSF52540">
    <property type="entry name" value="P-loop containing nucleoside triphosphate hydrolases"/>
    <property type="match status" value="1"/>
</dbReference>
<dbReference type="Pfam" id="PF13614">
    <property type="entry name" value="AAA_31"/>
    <property type="match status" value="1"/>
</dbReference>
<reference evidence="2 3" key="1">
    <citation type="submission" date="2022-08" db="EMBL/GenBank/DDBJ databases">
        <title>Bacterial and archaeal communities from various locations to study Microbial Dark Matter (Phase II).</title>
        <authorList>
            <person name="Stepanauskas R."/>
        </authorList>
    </citation>
    <scope>NUCLEOTIDE SEQUENCE [LARGE SCALE GENOMIC DNA]</scope>
    <source>
        <strain evidence="2 3">PD1</strain>
    </source>
</reference>
<dbReference type="Gene3D" id="3.40.50.300">
    <property type="entry name" value="P-loop containing nucleotide triphosphate hydrolases"/>
    <property type="match status" value="1"/>
</dbReference>
<proteinExistence type="predicted"/>
<gene>
    <name evidence="2" type="ORF">M2350_003032</name>
</gene>
<dbReference type="SUPFAM" id="SSF52172">
    <property type="entry name" value="CheY-like"/>
    <property type="match status" value="1"/>
</dbReference>
<dbReference type="Proteomes" id="UP001204798">
    <property type="component" value="Unassembled WGS sequence"/>
</dbReference>
<dbReference type="Gene3D" id="3.40.50.2300">
    <property type="match status" value="1"/>
</dbReference>
<evidence type="ECO:0000313" key="3">
    <source>
        <dbReference type="Proteomes" id="UP001204798"/>
    </source>
</evidence>
<protein>
    <submittedName>
        <fullName evidence="2">Pilus assembly protein CpaE</fullName>
    </submittedName>
</protein>
<accession>A0ABT2ERL2</accession>
<sequence>MPVPVFLALINEQERLSVQKAFAELKEGTFELAGNVETPDELLRLVTKPTPMIIVLSAQFAGNATVPLVERLTANPLVQIIVLLQQEDFSLARQFIRAGATDTLPLSQLPTELPTSLNNALRRIQKLSREQISRPFQVGRIIVFYGPKGGVGTSLLVTNLAVALAAYQPEPVVLVDLNLQFGAVATLLGLRPEATIASLARRFQGEIDFEFLQPFLLRHEESNLRVLAAPSRPELSELVTTFLVERVLQVLRNNFAFILVDTSTILQDTTLAALDLADQILIVTALDLLAIRNAQLVLEMFRKLYPSDRLKLVLNRSNVRFSGLTPEQVEEFLNIPILAQIPSDGQVAVTSVNEGVPFVLRAPNSLLAQSIFKLAASIAGEQFSPPVPVAEEVREGLLRRALRFLLGEE</sequence>
<dbReference type="InterPro" id="IPR011006">
    <property type="entry name" value="CheY-like_superfamily"/>
</dbReference>
<evidence type="ECO:0000259" key="1">
    <source>
        <dbReference type="Pfam" id="PF13614"/>
    </source>
</evidence>
<dbReference type="PANTHER" id="PTHR43384">
    <property type="entry name" value="SEPTUM SITE-DETERMINING PROTEIN MIND HOMOLOG, CHLOROPLASTIC-RELATED"/>
    <property type="match status" value="1"/>
</dbReference>
<dbReference type="InterPro" id="IPR027417">
    <property type="entry name" value="P-loop_NTPase"/>
</dbReference>
<comment type="caution">
    <text evidence="2">The sequence shown here is derived from an EMBL/GenBank/DDBJ whole genome shotgun (WGS) entry which is preliminary data.</text>
</comment>
<feature type="domain" description="AAA" evidence="1">
    <location>
        <begin position="140"/>
        <end position="306"/>
    </location>
</feature>
<dbReference type="InterPro" id="IPR050625">
    <property type="entry name" value="ParA/MinD_ATPase"/>
</dbReference>
<dbReference type="PANTHER" id="PTHR43384:SF13">
    <property type="entry name" value="SLR0110 PROTEIN"/>
    <property type="match status" value="1"/>
</dbReference>
<dbReference type="InterPro" id="IPR025669">
    <property type="entry name" value="AAA_dom"/>
</dbReference>
<evidence type="ECO:0000313" key="2">
    <source>
        <dbReference type="EMBL" id="MCS3920603.1"/>
    </source>
</evidence>
<dbReference type="RefSeq" id="WP_020249872.1">
    <property type="nucleotide sequence ID" value="NZ_CP130454.1"/>
</dbReference>
<organism evidence="2 3">
    <name type="scientific">Candidatus Fervidibacter sacchari</name>
    <dbReference type="NCBI Taxonomy" id="1448929"/>
    <lineage>
        <taxon>Bacteria</taxon>
        <taxon>Candidatus Fervidibacterota</taxon>
        <taxon>Candidatus Fervidibacter</taxon>
    </lineage>
</organism>